<accession>A0A179DL59</accession>
<dbReference type="Pfam" id="PF12823">
    <property type="entry name" value="DUF3817"/>
    <property type="match status" value="1"/>
</dbReference>
<keyword evidence="4 6" id="KW-1133">Transmembrane helix</keyword>
<dbReference type="GO" id="GO:0005886">
    <property type="term" value="C:plasma membrane"/>
    <property type="evidence" value="ECO:0007669"/>
    <property type="project" value="UniProtKB-SubCell"/>
</dbReference>
<dbReference type="STRING" id="1826909.A5893_01150"/>
<dbReference type="PANTHER" id="PTHR40077">
    <property type="entry name" value="MEMBRANE PROTEIN-RELATED"/>
    <property type="match status" value="1"/>
</dbReference>
<keyword evidence="9" id="KW-1185">Reference proteome</keyword>
<evidence type="ECO:0000256" key="2">
    <source>
        <dbReference type="ARBA" id="ARBA00022475"/>
    </source>
</evidence>
<dbReference type="RefSeq" id="WP_068820782.1">
    <property type="nucleotide sequence ID" value="NZ_LWHJ01000011.1"/>
</dbReference>
<reference evidence="8 9" key="2">
    <citation type="submission" date="2016-06" db="EMBL/GenBank/DDBJ databases">
        <title>Pedobacter psychrophilus sp. nov., isolated from Antarctic fragmentary rock.</title>
        <authorList>
            <person name="Svec P."/>
        </authorList>
    </citation>
    <scope>NUCLEOTIDE SEQUENCE [LARGE SCALE GENOMIC DNA]</scope>
    <source>
        <strain evidence="8 9">CCM 8644</strain>
    </source>
</reference>
<dbReference type="AlphaFoldDB" id="A0A179DL59"/>
<keyword evidence="2" id="KW-1003">Cell membrane</keyword>
<sequence length="107" mass="12363">MIKDLIKSPLGRLRIIGFLEGCSFLLLGFTMGLKYRFLMPLPNYVVGMAHGVLFVTYVILVLQVSYIKKWSLIIMFWAFIASLLPFGTFYADYKIFNRTVPEKEIKS</sequence>
<comment type="caution">
    <text evidence="8">The sequence shown here is derived from an EMBL/GenBank/DDBJ whole genome shotgun (WGS) entry which is preliminary data.</text>
</comment>
<feature type="domain" description="DUF3817" evidence="7">
    <location>
        <begin position="11"/>
        <end position="95"/>
    </location>
</feature>
<organism evidence="8 9">
    <name type="scientific">Pedobacter psychrophilus</name>
    <dbReference type="NCBI Taxonomy" id="1826909"/>
    <lineage>
        <taxon>Bacteria</taxon>
        <taxon>Pseudomonadati</taxon>
        <taxon>Bacteroidota</taxon>
        <taxon>Sphingobacteriia</taxon>
        <taxon>Sphingobacteriales</taxon>
        <taxon>Sphingobacteriaceae</taxon>
        <taxon>Pedobacter</taxon>
    </lineage>
</organism>
<evidence type="ECO:0000256" key="3">
    <source>
        <dbReference type="ARBA" id="ARBA00022692"/>
    </source>
</evidence>
<evidence type="ECO:0000256" key="5">
    <source>
        <dbReference type="ARBA" id="ARBA00023136"/>
    </source>
</evidence>
<dbReference type="OrthoDB" id="1121311at2"/>
<evidence type="ECO:0000313" key="8">
    <source>
        <dbReference type="EMBL" id="OAQ41751.1"/>
    </source>
</evidence>
<keyword evidence="3 6" id="KW-0812">Transmembrane</keyword>
<protein>
    <recommendedName>
        <fullName evidence="7">DUF3817 domain-containing protein</fullName>
    </recommendedName>
</protein>
<feature type="transmembrane region" description="Helical" evidence="6">
    <location>
        <begin position="12"/>
        <end position="32"/>
    </location>
</feature>
<feature type="transmembrane region" description="Helical" evidence="6">
    <location>
        <begin position="44"/>
        <end position="63"/>
    </location>
</feature>
<evidence type="ECO:0000256" key="4">
    <source>
        <dbReference type="ARBA" id="ARBA00022989"/>
    </source>
</evidence>
<dbReference type="InterPro" id="IPR023845">
    <property type="entry name" value="DUF3817_TM"/>
</dbReference>
<evidence type="ECO:0000259" key="7">
    <source>
        <dbReference type="Pfam" id="PF12823"/>
    </source>
</evidence>
<evidence type="ECO:0000256" key="6">
    <source>
        <dbReference type="SAM" id="Phobius"/>
    </source>
</evidence>
<evidence type="ECO:0000313" key="9">
    <source>
        <dbReference type="Proteomes" id="UP000078459"/>
    </source>
</evidence>
<dbReference type="Proteomes" id="UP000078459">
    <property type="component" value="Unassembled WGS sequence"/>
</dbReference>
<feature type="transmembrane region" description="Helical" evidence="6">
    <location>
        <begin position="70"/>
        <end position="91"/>
    </location>
</feature>
<proteinExistence type="predicted"/>
<dbReference type="EMBL" id="LWHJ01000011">
    <property type="protein sequence ID" value="OAQ41751.1"/>
    <property type="molecule type" value="Genomic_DNA"/>
</dbReference>
<dbReference type="NCBIfam" id="TIGR03954">
    <property type="entry name" value="integ_memb_HG"/>
    <property type="match status" value="1"/>
</dbReference>
<gene>
    <name evidence="8" type="ORF">A5893_01150</name>
</gene>
<keyword evidence="5 6" id="KW-0472">Membrane</keyword>
<comment type="subcellular location">
    <subcellularLocation>
        <location evidence="1">Cell membrane</location>
        <topology evidence="1">Multi-pass membrane protein</topology>
    </subcellularLocation>
</comment>
<name>A0A179DL59_9SPHI</name>
<reference evidence="8 9" key="1">
    <citation type="submission" date="2016-04" db="EMBL/GenBank/DDBJ databases">
        <authorList>
            <person name="Evans L.H."/>
            <person name="Alamgir A."/>
            <person name="Owens N."/>
            <person name="Weber N.D."/>
            <person name="Virtaneva K."/>
            <person name="Barbian K."/>
            <person name="Babar A."/>
            <person name="Rosenke K."/>
        </authorList>
    </citation>
    <scope>NUCLEOTIDE SEQUENCE [LARGE SCALE GENOMIC DNA]</scope>
    <source>
        <strain evidence="8 9">CCM 8644</strain>
    </source>
</reference>
<evidence type="ECO:0000256" key="1">
    <source>
        <dbReference type="ARBA" id="ARBA00004651"/>
    </source>
</evidence>
<dbReference type="PANTHER" id="PTHR40077:SF1">
    <property type="entry name" value="MEMBRANE PROTEIN"/>
    <property type="match status" value="1"/>
</dbReference>